<feature type="transmembrane region" description="Helical" evidence="1">
    <location>
        <begin position="354"/>
        <end position="374"/>
    </location>
</feature>
<feature type="transmembrane region" description="Helical" evidence="1">
    <location>
        <begin position="143"/>
        <end position="163"/>
    </location>
</feature>
<keyword evidence="4" id="KW-1185">Reference proteome</keyword>
<dbReference type="InterPro" id="IPR002823">
    <property type="entry name" value="DUF112_TM"/>
</dbReference>
<comment type="caution">
    <text evidence="3">The sequence shown here is derived from an EMBL/GenBank/DDBJ whole genome shotgun (WGS) entry which is preliminary data.</text>
</comment>
<dbReference type="PANTHER" id="PTHR35342">
    <property type="entry name" value="TRICARBOXYLIC TRANSPORT PROTEIN"/>
    <property type="match status" value="1"/>
</dbReference>
<feature type="transmembrane region" description="Helical" evidence="1">
    <location>
        <begin position="57"/>
        <end position="76"/>
    </location>
</feature>
<dbReference type="PANTHER" id="PTHR35342:SF5">
    <property type="entry name" value="TRICARBOXYLIC TRANSPORT PROTEIN"/>
    <property type="match status" value="1"/>
</dbReference>
<feature type="transmembrane region" description="Helical" evidence="1">
    <location>
        <begin position="12"/>
        <end position="37"/>
    </location>
</feature>
<dbReference type="RefSeq" id="WP_193678603.1">
    <property type="nucleotide sequence ID" value="NZ_JADDIV010000006.1"/>
</dbReference>
<evidence type="ECO:0000256" key="1">
    <source>
        <dbReference type="SAM" id="Phobius"/>
    </source>
</evidence>
<reference evidence="3 4" key="1">
    <citation type="submission" date="2020-10" db="EMBL/GenBank/DDBJ databases">
        <title>Ramlibacter sp. HM2 16S ribosomal RNA gene Genome sequencing and assembly.</title>
        <authorList>
            <person name="Kang M."/>
        </authorList>
    </citation>
    <scope>NUCLEOTIDE SEQUENCE [LARGE SCALE GENOMIC DNA]</scope>
    <source>
        <strain evidence="3 4">HM2</strain>
    </source>
</reference>
<feature type="transmembrane region" description="Helical" evidence="1">
    <location>
        <begin position="386"/>
        <end position="406"/>
    </location>
</feature>
<keyword evidence="1" id="KW-0812">Transmembrane</keyword>
<dbReference type="Proteomes" id="UP000806285">
    <property type="component" value="Unassembled WGS sequence"/>
</dbReference>
<feature type="transmembrane region" description="Helical" evidence="1">
    <location>
        <begin position="461"/>
        <end position="485"/>
    </location>
</feature>
<dbReference type="EMBL" id="JADDIV010000006">
    <property type="protein sequence ID" value="MBE7369978.1"/>
    <property type="molecule type" value="Genomic_DNA"/>
</dbReference>
<feature type="domain" description="DUF112" evidence="2">
    <location>
        <begin position="22"/>
        <end position="438"/>
    </location>
</feature>
<feature type="transmembrane region" description="Helical" evidence="1">
    <location>
        <begin position="413"/>
        <end position="441"/>
    </location>
</feature>
<evidence type="ECO:0000313" key="3">
    <source>
        <dbReference type="EMBL" id="MBE7369978.1"/>
    </source>
</evidence>
<keyword evidence="1" id="KW-1133">Transmembrane helix</keyword>
<organism evidence="3 4">
    <name type="scientific">Ramlibacter pallidus</name>
    <dbReference type="NCBI Taxonomy" id="2780087"/>
    <lineage>
        <taxon>Bacteria</taxon>
        <taxon>Pseudomonadati</taxon>
        <taxon>Pseudomonadota</taxon>
        <taxon>Betaproteobacteria</taxon>
        <taxon>Burkholderiales</taxon>
        <taxon>Comamonadaceae</taxon>
        <taxon>Ramlibacter</taxon>
    </lineage>
</organism>
<feature type="transmembrane region" description="Helical" evidence="1">
    <location>
        <begin position="201"/>
        <end position="222"/>
    </location>
</feature>
<proteinExistence type="predicted"/>
<dbReference type="Pfam" id="PF01970">
    <property type="entry name" value="TctA"/>
    <property type="match status" value="1"/>
</dbReference>
<sequence length="501" mass="52704">MFQGLVAFGHSLAGFLTPVSIALVLASTLVGVIIGALPGLTATMGVALMTTLTLKLPSSQALLVLICTYVGAIYGGSRSAILLNIPGTPASAASCLDGYALARQGMAGRAMGIATSGSVMGTLIGIFFLALFTPLLGEVALKFGAYEFFWLAVFGVIISATLTGGDPLKGWIAGMAGLFIATIGQDGIHAYERFHFGSRDLAGGISLVPALVGAFGFAEILVAMQEKRPPVQVSALDSVIPKIRDVLRYWRTIIRSGVIGTFVGIVPGVGEDVAAWSSYAAAKRASKEKEQFGKGSVEGLMAAETGDNACVPGAIIPVLTLQVPGSAPAAVLMAAMLIHGVKPGPMIMIESPQFVYDIVAMMMLATIGILIYGLTLTKFLVQVLRVPTTIIVPMLLVLCTIGSFALASRLFDIWIMVAFGVIGFLLRRFGYPVAPLVLGIVLGDLLEKNFRRGLVLSDGDLAPFFTRPICAVLFGAMVLIVLWRLPLVRRLFTRRPALGSA</sequence>
<keyword evidence="1" id="KW-0472">Membrane</keyword>
<feature type="transmembrane region" description="Helical" evidence="1">
    <location>
        <begin position="113"/>
        <end position="137"/>
    </location>
</feature>
<name>A0ABR9S8Z8_9BURK</name>
<evidence type="ECO:0000259" key="2">
    <source>
        <dbReference type="Pfam" id="PF01970"/>
    </source>
</evidence>
<evidence type="ECO:0000313" key="4">
    <source>
        <dbReference type="Proteomes" id="UP000806285"/>
    </source>
</evidence>
<gene>
    <name evidence="3" type="ORF">IM787_20615</name>
</gene>
<accession>A0ABR9S8Z8</accession>
<protein>
    <submittedName>
        <fullName evidence="3">Tripartite tricarboxylate transporter permease</fullName>
    </submittedName>
</protein>